<evidence type="ECO:0000313" key="4">
    <source>
        <dbReference type="WBParaSite" id="scaffold6911_cov202.g11436"/>
    </source>
</evidence>
<dbReference type="Proteomes" id="UP000887561">
    <property type="component" value="Unplaced"/>
</dbReference>
<dbReference type="WBParaSite" id="scaffold6911_cov202.g11436">
    <property type="protein sequence ID" value="scaffold6911_cov202.g11436"/>
    <property type="gene ID" value="scaffold6911_cov202.g11436"/>
</dbReference>
<protein>
    <submittedName>
        <fullName evidence="4">Uncharacterized protein</fullName>
    </submittedName>
</protein>
<keyword evidence="2" id="KW-0732">Signal</keyword>
<reference evidence="4" key="1">
    <citation type="submission" date="2022-11" db="UniProtKB">
        <authorList>
            <consortium name="WormBaseParasite"/>
        </authorList>
    </citation>
    <scope>IDENTIFICATION</scope>
</reference>
<feature type="compositionally biased region" description="Acidic residues" evidence="1">
    <location>
        <begin position="319"/>
        <end position="329"/>
    </location>
</feature>
<proteinExistence type="predicted"/>
<evidence type="ECO:0000256" key="1">
    <source>
        <dbReference type="SAM" id="MobiDB-lite"/>
    </source>
</evidence>
<feature type="region of interest" description="Disordered" evidence="1">
    <location>
        <begin position="256"/>
        <end position="329"/>
    </location>
</feature>
<feature type="compositionally biased region" description="Basic and acidic residues" evidence="1">
    <location>
        <begin position="297"/>
        <end position="318"/>
    </location>
</feature>
<evidence type="ECO:0000313" key="3">
    <source>
        <dbReference type="Proteomes" id="UP000887561"/>
    </source>
</evidence>
<organism evidence="3 4">
    <name type="scientific">Meloidogyne javanica</name>
    <name type="common">Root-knot nematode worm</name>
    <dbReference type="NCBI Taxonomy" id="6303"/>
    <lineage>
        <taxon>Eukaryota</taxon>
        <taxon>Metazoa</taxon>
        <taxon>Ecdysozoa</taxon>
        <taxon>Nematoda</taxon>
        <taxon>Chromadorea</taxon>
        <taxon>Rhabditida</taxon>
        <taxon>Tylenchina</taxon>
        <taxon>Tylenchomorpha</taxon>
        <taxon>Tylenchoidea</taxon>
        <taxon>Meloidogynidae</taxon>
        <taxon>Meloidogyninae</taxon>
        <taxon>Meloidogyne</taxon>
        <taxon>Meloidogyne incognita group</taxon>
    </lineage>
</organism>
<accession>A0A915N4T3</accession>
<feature type="signal peptide" evidence="2">
    <location>
        <begin position="1"/>
        <end position="19"/>
    </location>
</feature>
<feature type="region of interest" description="Disordered" evidence="1">
    <location>
        <begin position="196"/>
        <end position="220"/>
    </location>
</feature>
<feature type="chain" id="PRO_5037690889" evidence="2">
    <location>
        <begin position="20"/>
        <end position="329"/>
    </location>
</feature>
<keyword evidence="3" id="KW-1185">Reference proteome</keyword>
<feature type="compositionally biased region" description="Polar residues" evidence="1">
    <location>
        <begin position="256"/>
        <end position="269"/>
    </location>
</feature>
<sequence length="329" mass="37365">MKISSIIFLFLFVTPIIESGRGNKGSSSKRCKLNPKQYRELGSSGTETEPTYILGTGSSDPDAHEGAVPLAGDNVPIQEMENLYSNHPFSGNPPLQMPSDKVQMKKISFNNQEKVDRSEAGKVQDRPANSFDQTNVVYKLVEKYGNELVNLDPENFLSWNEDALCYECEACKVDGYQFLIFKLEITYIRNHMKSSNHKKAVERGETHQPNPEHQVDWQQETQHHSYSYNFQPNLYGYQHAPQQNPDYEFNPQQMQQAMDESGQMFQAQQGRARGPLIQEPTGQEHSTFHGHGLPTGDPKDKGKQIDLEDPKGKRKQIDLNEEPNSDDSD</sequence>
<dbReference type="AlphaFoldDB" id="A0A915N4T3"/>
<feature type="compositionally biased region" description="Polar residues" evidence="1">
    <location>
        <begin position="207"/>
        <end position="220"/>
    </location>
</feature>
<evidence type="ECO:0000256" key="2">
    <source>
        <dbReference type="SAM" id="SignalP"/>
    </source>
</evidence>
<name>A0A915N4T3_MELJA</name>